<dbReference type="AlphaFoldDB" id="A0A1X0J9T2"/>
<dbReference type="Proteomes" id="UP000192434">
    <property type="component" value="Unassembled WGS sequence"/>
</dbReference>
<proteinExistence type="predicted"/>
<name>A0A1X0J9T2_9MYCO</name>
<sequence length="270" mass="29613">MLVRFVYLDEPTLQGYVAQLDGGLLAETKVRLVKKSTKGGNVDAKFAGFKADGGNEHERFWTMSFPPEAQFQRLLAAANDKPDELAWINVVDPPNDFKTAQVGEIIAWECDVDIDHSSRLGAKGGAGVQVLGIISRLVTAGAAGTSILGAQFTPDQAAIVVPQMDELQRLLDSLNITRIGVGRDVNTDWAIYGSLYDDHLRAENIDSERLIVVGKIKRIVPQGEYRRLINTEALSMLQAMQKNGSYTADAPDQFQIRGPALELDIVAIYR</sequence>
<gene>
    <name evidence="1" type="ORF">BST43_06555</name>
</gene>
<comment type="caution">
    <text evidence="1">The sequence shown here is derived from an EMBL/GenBank/DDBJ whole genome shotgun (WGS) entry which is preliminary data.</text>
</comment>
<evidence type="ECO:0000313" key="1">
    <source>
        <dbReference type="EMBL" id="ORB59653.1"/>
    </source>
</evidence>
<evidence type="ECO:0000313" key="2">
    <source>
        <dbReference type="Proteomes" id="UP000192434"/>
    </source>
</evidence>
<dbReference type="Pfam" id="PF19952">
    <property type="entry name" value="DUF6414"/>
    <property type="match status" value="1"/>
</dbReference>
<dbReference type="EMBL" id="MVII01000006">
    <property type="protein sequence ID" value="ORB59653.1"/>
    <property type="molecule type" value="Genomic_DNA"/>
</dbReference>
<reference evidence="1 2" key="1">
    <citation type="submission" date="2016-12" db="EMBL/GenBank/DDBJ databases">
        <title>The new phylogeny of genus Mycobacterium.</title>
        <authorList>
            <person name="Tortoli E."/>
            <person name="Trovato A."/>
            <person name="Cirillo D.M."/>
        </authorList>
    </citation>
    <scope>NUCLEOTIDE SEQUENCE [LARGE SCALE GENOMIC DNA]</scope>
    <source>
        <strain evidence="1 2">CCUG 66554</strain>
    </source>
</reference>
<protein>
    <submittedName>
        <fullName evidence="1">Uncharacterized protein</fullName>
    </submittedName>
</protein>
<dbReference type="RefSeq" id="WP_083013961.1">
    <property type="nucleotide sequence ID" value="NZ_MVII01000006.1"/>
</dbReference>
<dbReference type="InterPro" id="IPR045633">
    <property type="entry name" value="DUF6414"/>
</dbReference>
<accession>A0A1X0J9T2</accession>
<organism evidence="1 2">
    <name type="scientific">Mycobacteroides saopaulense</name>
    <dbReference type="NCBI Taxonomy" id="1578165"/>
    <lineage>
        <taxon>Bacteria</taxon>
        <taxon>Bacillati</taxon>
        <taxon>Actinomycetota</taxon>
        <taxon>Actinomycetes</taxon>
        <taxon>Mycobacteriales</taxon>
        <taxon>Mycobacteriaceae</taxon>
        <taxon>Mycobacteroides</taxon>
    </lineage>
</organism>